<dbReference type="RefSeq" id="WP_269925460.1">
    <property type="nucleotide sequence ID" value="NZ_JAMKBJ010000002.1"/>
</dbReference>
<feature type="transmembrane region" description="Helical" evidence="1">
    <location>
        <begin position="6"/>
        <end position="23"/>
    </location>
</feature>
<sequence length="83" mass="9179">MATTLTFLIIISAIVVFVIMKKFSHTSKTYLVNFSIALLMGLLFSRTLMNDQLDCIGYLAIVFCGLAFIAQIVLGIKNLKTSD</sequence>
<keyword evidence="1" id="KW-0812">Transmembrane</keyword>
<accession>A0A9X3LE78</accession>
<dbReference type="Proteomes" id="UP001152173">
    <property type="component" value="Unassembled WGS sequence"/>
</dbReference>
<gene>
    <name evidence="2" type="ORF">M9R32_04005</name>
</gene>
<proteinExistence type="predicted"/>
<comment type="caution">
    <text evidence="2">The sequence shown here is derived from an EMBL/GenBank/DDBJ whole genome shotgun (WGS) entry which is preliminary data.</text>
</comment>
<keyword evidence="3" id="KW-1185">Reference proteome</keyword>
<keyword evidence="1" id="KW-1133">Transmembrane helix</keyword>
<feature type="transmembrane region" description="Helical" evidence="1">
    <location>
        <begin position="30"/>
        <end position="49"/>
    </location>
</feature>
<dbReference type="EMBL" id="JAMKBJ010000002">
    <property type="protein sequence ID" value="MCZ8536362.1"/>
    <property type="molecule type" value="Genomic_DNA"/>
</dbReference>
<evidence type="ECO:0000313" key="3">
    <source>
        <dbReference type="Proteomes" id="UP001152173"/>
    </source>
</evidence>
<reference evidence="2" key="1">
    <citation type="submission" date="2022-05" db="EMBL/GenBank/DDBJ databases">
        <authorList>
            <person name="Colautti A."/>
            <person name="Iacumin L."/>
        </authorList>
    </citation>
    <scope>NUCLEOTIDE SEQUENCE</scope>
    <source>
        <strain evidence="2">SK 55</strain>
    </source>
</reference>
<organism evidence="2 3">
    <name type="scientific">Paenisporosarcina quisquiliarum</name>
    <dbReference type="NCBI Taxonomy" id="365346"/>
    <lineage>
        <taxon>Bacteria</taxon>
        <taxon>Bacillati</taxon>
        <taxon>Bacillota</taxon>
        <taxon>Bacilli</taxon>
        <taxon>Bacillales</taxon>
        <taxon>Caryophanaceae</taxon>
        <taxon>Paenisporosarcina</taxon>
    </lineage>
</organism>
<feature type="transmembrane region" description="Helical" evidence="1">
    <location>
        <begin position="55"/>
        <end position="76"/>
    </location>
</feature>
<protein>
    <submittedName>
        <fullName evidence="2">Uncharacterized protein</fullName>
    </submittedName>
</protein>
<evidence type="ECO:0000256" key="1">
    <source>
        <dbReference type="SAM" id="Phobius"/>
    </source>
</evidence>
<keyword evidence="1" id="KW-0472">Membrane</keyword>
<name>A0A9X3LE78_9BACL</name>
<evidence type="ECO:0000313" key="2">
    <source>
        <dbReference type="EMBL" id="MCZ8536362.1"/>
    </source>
</evidence>
<dbReference type="AlphaFoldDB" id="A0A9X3LE78"/>